<dbReference type="GO" id="GO:0005524">
    <property type="term" value="F:ATP binding"/>
    <property type="evidence" value="ECO:0007669"/>
    <property type="project" value="UniProtKB-KW"/>
</dbReference>
<keyword evidence="6" id="KW-0547">Nucleotide-binding</keyword>
<feature type="region of interest" description="Disordered" evidence="10">
    <location>
        <begin position="827"/>
        <end position="860"/>
    </location>
</feature>
<comment type="caution">
    <text evidence="13">The sequence shown here is derived from an EMBL/GenBank/DDBJ whole genome shotgun (WGS) entry which is preliminary data.</text>
</comment>
<keyword evidence="7" id="KW-0067">ATP-binding</keyword>
<keyword evidence="3" id="KW-0813">Transport</keyword>
<feature type="transmembrane region" description="Helical" evidence="11">
    <location>
        <begin position="1368"/>
        <end position="1390"/>
    </location>
</feature>
<keyword evidence="8 11" id="KW-1133">Transmembrane helix</keyword>
<dbReference type="InterPro" id="IPR043926">
    <property type="entry name" value="ABCG_dom"/>
</dbReference>
<dbReference type="InterPro" id="IPR027417">
    <property type="entry name" value="P-loop_NTPase"/>
</dbReference>
<feature type="transmembrane region" description="Helical" evidence="11">
    <location>
        <begin position="1253"/>
        <end position="1273"/>
    </location>
</feature>
<dbReference type="Pfam" id="PF19055">
    <property type="entry name" value="ABC2_membrane_7"/>
    <property type="match status" value="1"/>
</dbReference>
<evidence type="ECO:0000313" key="14">
    <source>
        <dbReference type="Proteomes" id="UP001633002"/>
    </source>
</evidence>
<keyword evidence="4 11" id="KW-0812">Transmembrane</keyword>
<comment type="subcellular location">
    <subcellularLocation>
        <location evidence="1">Membrane</location>
        <topology evidence="1">Multi-pass membrane protein</topology>
    </subcellularLocation>
</comment>
<dbReference type="PANTHER" id="PTHR48040">
    <property type="entry name" value="PLEIOTROPIC DRUG RESISTANCE PROTEIN 1-LIKE ISOFORM X1"/>
    <property type="match status" value="1"/>
</dbReference>
<dbReference type="EMBL" id="JBJQOH010000002">
    <property type="protein sequence ID" value="KAL3696202.1"/>
    <property type="molecule type" value="Genomic_DNA"/>
</dbReference>
<feature type="transmembrane region" description="Helical" evidence="11">
    <location>
        <begin position="663"/>
        <end position="682"/>
    </location>
</feature>
<dbReference type="Proteomes" id="UP001633002">
    <property type="component" value="Unassembled WGS sequence"/>
</dbReference>
<keyword evidence="9 11" id="KW-0472">Membrane</keyword>
<evidence type="ECO:0000256" key="1">
    <source>
        <dbReference type="ARBA" id="ARBA00004141"/>
    </source>
</evidence>
<evidence type="ECO:0000256" key="8">
    <source>
        <dbReference type="ARBA" id="ARBA00022989"/>
    </source>
</evidence>
<sequence length="1512" mass="170701">MATSTAGAFQSIDVWAEGLPRSLTGSRRSTSSRHWGLGPDNVFARRSESRGENEVDDEEALRWAALEKLPTYDRMRTTILEQLKGSQRYPEQFDLRNIAPEHRYGLLNRVFNISSTEEDNEKFLRKFRGRLDRVDIKLPTVEVRYEHLDVQAEAFVGGRALPTLYNEFRNNLDVLLTKLHIPVAKKQNVTILNDVSGIIKPSRLTLLLGPPASGKTTLLLALAGNLDKTLKTTGEVTYNGHHLNEFTVAKTSAYVSQNDLHIGEMTVRETLDFSAKCQGVGQRYDLLTELVHREKDKGIYPEADVDFFMKAAAYKESSSQLITDYTLKILGLDICADTMVGDDMRRGISGGQKKRVTTGEMIVGPMKTLFMDEISTGLDSSTTYQIVRCLRDICHVIENTILISLLQPAPETYDLFDDIILLSEGQVVYHGPRDQVINFFEECGFKCPERKGAADFLQEVTSRKDQQQYWADKERPYRYISVMEFAELFKSSDVGRKLAAELGVPYDRSKSHKAALVYGKFSDSVKDLFWAVYEKEWLLVKRNSFIYIFKSTQIGIMALISMSVYFRTEMHRRDLADAGVYAGALFFGIVNIMFNGFAELSLTVIRLPVLFKQRDLLLFPSWTFALSTFIQRIPFSFLESLVWIVITYYPIGFAPEAGRFFRQLLLFFWVHMMSSGLFRLIAGVCRNMIVANTGGSMGLLLIFVLGGFIIPRTSIKPWWIWGYWISPLAYAQNAVQVNEFLAPEWQKEFFSPLYGNTTLGMAQLKGAALFTGGYWYWLAIFVMIGYTILFNLLFSLTITYFGPLSRPQAMISEEQLAEQHAIRTGEELPSLSRKTRPSMPRQTSTSYRGHKQPRSLANSGEVALSRISNSASSRGSSLDRISLDLQDGTSIGPAKKGMILPFQPLSISFDDVSYYVDMPVEMKQQGAGEDRLQLLRDVTGAFRPGVLTALVGVSGAGKSTLMDVLAGRKTGGYVEGDIRISGHPKVQSTFARIAGYCEQNDIHSPQVTVYESLIYSAWLRLAKEIDDDTKKEFVRQVMELVELVSLRDALVGLPGVSGLSTEQRKRLTIAVELVANPSIIFMDEPTSGLDARAAAIVMRTVRNTVDTGRTVVCTIHQPSIDIFEAFDELLLLKRGGQAIYAGPLGRRSNRLVEYFEALPGVPKIKEGYNPATWMLEVSSPAMEVKLNVDFAEIYRNSTLYQKNKALVKELSVPNPNSKDLWFPTKYSQSLWNQFTSCLWKQNLTYWRSPDYNAIRILFTFMASLLFGTIFWGLGKERTVQASINSIMGALFAAALFLGVNNSSTVMPVVATERTVFYRERAAGMYSAIPFGVAQVLIEIPYNALQVLIYGTITYAMIQLEWTVAKFAWYMYFLFSTFLYFTYYGMMAVALTPNHQIASIVSAFFYNIFNLFSGFLIPKSRIPKWWIWYYWACPVAWTLYGVIVSQYGDIQEILEPTVPIEGVPPMTIQQYVEVSFGFKRSFLPVVAIMMAVFPVLFAVVFVVGIKVLNFQTR</sequence>
<feature type="transmembrane region" description="Helical" evidence="11">
    <location>
        <begin position="545"/>
        <end position="566"/>
    </location>
</feature>
<keyword evidence="5" id="KW-0677">Repeat</keyword>
<accession>A0ABD3I098</accession>
<evidence type="ECO:0000256" key="9">
    <source>
        <dbReference type="ARBA" id="ARBA00023136"/>
    </source>
</evidence>
<dbReference type="FunFam" id="3.40.50.300:FF:000059">
    <property type="entry name" value="ABC transporter G family member 40"/>
    <property type="match status" value="1"/>
</dbReference>
<gene>
    <name evidence="13" type="ORF">R1sor_010278</name>
</gene>
<evidence type="ECO:0000259" key="12">
    <source>
        <dbReference type="PROSITE" id="PS50893"/>
    </source>
</evidence>
<evidence type="ECO:0000256" key="10">
    <source>
        <dbReference type="SAM" id="MobiDB-lite"/>
    </source>
</evidence>
<feature type="transmembrane region" description="Helical" evidence="11">
    <location>
        <begin position="578"/>
        <end position="598"/>
    </location>
</feature>
<evidence type="ECO:0000256" key="7">
    <source>
        <dbReference type="ARBA" id="ARBA00022840"/>
    </source>
</evidence>
<feature type="transmembrane region" description="Helical" evidence="11">
    <location>
        <begin position="1481"/>
        <end position="1507"/>
    </location>
</feature>
<dbReference type="Pfam" id="PF01061">
    <property type="entry name" value="ABC2_membrane"/>
    <property type="match status" value="2"/>
</dbReference>
<evidence type="ECO:0000256" key="4">
    <source>
        <dbReference type="ARBA" id="ARBA00022692"/>
    </source>
</evidence>
<dbReference type="PANTHER" id="PTHR48040:SF28">
    <property type="entry name" value="ABC TRANSPORTER G FAMILY MEMBER 39-LIKE"/>
    <property type="match status" value="1"/>
</dbReference>
<dbReference type="InterPro" id="IPR029481">
    <property type="entry name" value="ABC_trans_N"/>
</dbReference>
<dbReference type="Pfam" id="PF00005">
    <property type="entry name" value="ABC_tran"/>
    <property type="match status" value="2"/>
</dbReference>
<reference evidence="13 14" key="1">
    <citation type="submission" date="2024-09" db="EMBL/GenBank/DDBJ databases">
        <title>Chromosome-scale assembly of Riccia sorocarpa.</title>
        <authorList>
            <person name="Paukszto L."/>
        </authorList>
    </citation>
    <scope>NUCLEOTIDE SEQUENCE [LARGE SCALE GENOMIC DNA]</scope>
    <source>
        <strain evidence="13">LP-2024</strain>
        <tissue evidence="13">Aerial parts of the thallus</tissue>
    </source>
</reference>
<dbReference type="Pfam" id="PF08370">
    <property type="entry name" value="PDR_assoc"/>
    <property type="match status" value="1"/>
</dbReference>
<protein>
    <recommendedName>
        <fullName evidence="12">ABC transporter domain-containing protein</fullName>
    </recommendedName>
</protein>
<dbReference type="InterPro" id="IPR003439">
    <property type="entry name" value="ABC_transporter-like_ATP-bd"/>
</dbReference>
<name>A0ABD3I098_9MARC</name>
<evidence type="ECO:0000256" key="6">
    <source>
        <dbReference type="ARBA" id="ARBA00022741"/>
    </source>
</evidence>
<dbReference type="InterPro" id="IPR013525">
    <property type="entry name" value="ABC2_TM"/>
</dbReference>
<feature type="transmembrane region" description="Helical" evidence="11">
    <location>
        <begin position="688"/>
        <end position="711"/>
    </location>
</feature>
<dbReference type="Gene3D" id="3.40.50.300">
    <property type="entry name" value="P-loop containing nucleotide triphosphate hydrolases"/>
    <property type="match status" value="2"/>
</dbReference>
<feature type="transmembrane region" description="Helical" evidence="11">
    <location>
        <begin position="629"/>
        <end position="651"/>
    </location>
</feature>
<comment type="similarity">
    <text evidence="2">Belongs to the ABC transporter superfamily. ABCG family. PDR (TC 3.A.1.205) subfamily.</text>
</comment>
<feature type="transmembrane region" description="Helical" evidence="11">
    <location>
        <begin position="1320"/>
        <end position="1337"/>
    </location>
</feature>
<dbReference type="PROSITE" id="PS50893">
    <property type="entry name" value="ABC_TRANSPORTER_2"/>
    <property type="match status" value="2"/>
</dbReference>
<evidence type="ECO:0000313" key="13">
    <source>
        <dbReference type="EMBL" id="KAL3696202.1"/>
    </source>
</evidence>
<evidence type="ECO:0000256" key="11">
    <source>
        <dbReference type="SAM" id="Phobius"/>
    </source>
</evidence>
<dbReference type="SMART" id="SM00382">
    <property type="entry name" value="AAA"/>
    <property type="match status" value="2"/>
</dbReference>
<proteinExistence type="inferred from homology"/>
<feature type="transmembrane region" description="Helical" evidence="11">
    <location>
        <begin position="1279"/>
        <end position="1299"/>
    </location>
</feature>
<dbReference type="InterPro" id="IPR013581">
    <property type="entry name" value="PDR_assoc"/>
</dbReference>
<evidence type="ECO:0000256" key="2">
    <source>
        <dbReference type="ARBA" id="ARBA00006012"/>
    </source>
</evidence>
<dbReference type="Pfam" id="PF14510">
    <property type="entry name" value="ABC_trans_N"/>
    <property type="match status" value="1"/>
</dbReference>
<dbReference type="SUPFAM" id="SSF52540">
    <property type="entry name" value="P-loop containing nucleoside triphosphate hydrolases"/>
    <property type="match status" value="2"/>
</dbReference>
<dbReference type="CDD" id="cd03232">
    <property type="entry name" value="ABCG_PDR_domain2"/>
    <property type="match status" value="1"/>
</dbReference>
<feature type="transmembrane region" description="Helical" evidence="11">
    <location>
        <begin position="1428"/>
        <end position="1447"/>
    </location>
</feature>
<feature type="transmembrane region" description="Helical" evidence="11">
    <location>
        <begin position="774"/>
        <end position="801"/>
    </location>
</feature>
<organism evidence="13 14">
    <name type="scientific">Riccia sorocarpa</name>
    <dbReference type="NCBI Taxonomy" id="122646"/>
    <lineage>
        <taxon>Eukaryota</taxon>
        <taxon>Viridiplantae</taxon>
        <taxon>Streptophyta</taxon>
        <taxon>Embryophyta</taxon>
        <taxon>Marchantiophyta</taxon>
        <taxon>Marchantiopsida</taxon>
        <taxon>Marchantiidae</taxon>
        <taxon>Marchantiales</taxon>
        <taxon>Ricciaceae</taxon>
        <taxon>Riccia</taxon>
    </lineage>
</organism>
<evidence type="ECO:0000256" key="3">
    <source>
        <dbReference type="ARBA" id="ARBA00022448"/>
    </source>
</evidence>
<dbReference type="FunFam" id="3.40.50.300:FF:000179">
    <property type="entry name" value="ABC transporter G family member 34"/>
    <property type="match status" value="1"/>
</dbReference>
<dbReference type="InterPro" id="IPR003593">
    <property type="entry name" value="AAA+_ATPase"/>
</dbReference>
<feature type="domain" description="ABC transporter" evidence="12">
    <location>
        <begin position="907"/>
        <end position="1159"/>
    </location>
</feature>
<feature type="transmembrane region" description="Helical" evidence="11">
    <location>
        <begin position="1396"/>
        <end position="1416"/>
    </location>
</feature>
<keyword evidence="14" id="KW-1185">Reference proteome</keyword>
<dbReference type="GO" id="GO:0016020">
    <property type="term" value="C:membrane"/>
    <property type="evidence" value="ECO:0007669"/>
    <property type="project" value="UniProtKB-SubCell"/>
</dbReference>
<feature type="domain" description="ABC transporter" evidence="12">
    <location>
        <begin position="176"/>
        <end position="449"/>
    </location>
</feature>
<evidence type="ECO:0000256" key="5">
    <source>
        <dbReference type="ARBA" id="ARBA00022737"/>
    </source>
</evidence>
<dbReference type="InterPro" id="IPR034003">
    <property type="entry name" value="ABCG_PDR_2"/>
</dbReference>